<keyword evidence="1" id="KW-0812">Transmembrane</keyword>
<feature type="transmembrane region" description="Helical" evidence="1">
    <location>
        <begin position="29"/>
        <end position="53"/>
    </location>
</feature>
<keyword evidence="1" id="KW-0472">Membrane</keyword>
<evidence type="ECO:0000313" key="4">
    <source>
        <dbReference type="Proteomes" id="UP000321353"/>
    </source>
</evidence>
<dbReference type="EMBL" id="CP036264">
    <property type="protein sequence ID" value="QEF98934.1"/>
    <property type="molecule type" value="Genomic_DNA"/>
</dbReference>
<keyword evidence="1" id="KW-1133">Transmembrane helix</keyword>
<reference evidence="3 4" key="1">
    <citation type="submission" date="2019-02" db="EMBL/GenBank/DDBJ databases">
        <title>Planctomycetal bacteria perform biofilm scaping via a novel small molecule.</title>
        <authorList>
            <person name="Jeske O."/>
            <person name="Boedeker C."/>
            <person name="Wiegand S."/>
            <person name="Breitling P."/>
            <person name="Kallscheuer N."/>
            <person name="Jogler M."/>
            <person name="Rohde M."/>
            <person name="Petersen J."/>
            <person name="Medema M.H."/>
            <person name="Surup F."/>
            <person name="Jogler C."/>
        </authorList>
    </citation>
    <scope>NUCLEOTIDE SEQUENCE [LARGE SCALE GENOMIC DNA]</scope>
    <source>
        <strain evidence="3 4">Mal15</strain>
    </source>
</reference>
<dbReference type="InterPro" id="IPR043717">
    <property type="entry name" value="DUF5658"/>
</dbReference>
<feature type="domain" description="DUF5658" evidence="2">
    <location>
        <begin position="35"/>
        <end position="115"/>
    </location>
</feature>
<feature type="transmembrane region" description="Helical" evidence="1">
    <location>
        <begin position="99"/>
        <end position="120"/>
    </location>
</feature>
<gene>
    <name evidence="3" type="ORF">Mal15_29920</name>
</gene>
<organism evidence="3 4">
    <name type="scientific">Stieleria maiorica</name>
    <dbReference type="NCBI Taxonomy" id="2795974"/>
    <lineage>
        <taxon>Bacteria</taxon>
        <taxon>Pseudomonadati</taxon>
        <taxon>Planctomycetota</taxon>
        <taxon>Planctomycetia</taxon>
        <taxon>Pirellulales</taxon>
        <taxon>Pirellulaceae</taxon>
        <taxon>Stieleria</taxon>
    </lineage>
</organism>
<name>A0A5B9MH32_9BACT</name>
<evidence type="ECO:0000256" key="1">
    <source>
        <dbReference type="SAM" id="Phobius"/>
    </source>
</evidence>
<sequence>MQATHRKIEFVNPAPAVSLTREFDRASRVLSFGLILALLNWYDLEMTLSAFQAGVLYEANPIAEWLLSAHGAIGLRVFKAAMVSVAMVGFLAGRRHWMAELGCLVSIVIYTVVAFAWVFYPLDFS</sequence>
<protein>
    <recommendedName>
        <fullName evidence="2">DUF5658 domain-containing protein</fullName>
    </recommendedName>
</protein>
<evidence type="ECO:0000259" key="2">
    <source>
        <dbReference type="Pfam" id="PF18902"/>
    </source>
</evidence>
<feature type="transmembrane region" description="Helical" evidence="1">
    <location>
        <begin position="73"/>
        <end position="92"/>
    </location>
</feature>
<dbReference type="AlphaFoldDB" id="A0A5B9MH32"/>
<dbReference type="Proteomes" id="UP000321353">
    <property type="component" value="Chromosome"/>
</dbReference>
<accession>A0A5B9MH32</accession>
<dbReference type="RefSeq" id="WP_261344623.1">
    <property type="nucleotide sequence ID" value="NZ_CP036264.1"/>
</dbReference>
<proteinExistence type="predicted"/>
<dbReference type="Pfam" id="PF18902">
    <property type="entry name" value="DUF5658"/>
    <property type="match status" value="1"/>
</dbReference>
<keyword evidence="4" id="KW-1185">Reference proteome</keyword>
<dbReference type="KEGG" id="smam:Mal15_29920"/>
<evidence type="ECO:0000313" key="3">
    <source>
        <dbReference type="EMBL" id="QEF98934.1"/>
    </source>
</evidence>